<sequence length="60" mass="6681">MKLSLLYYGSVCCIIAVCMFVTCFAYIGSVKFGGENQVVELSALDCFSSETIKIIGHQWY</sequence>
<reference evidence="2 3" key="2">
    <citation type="submission" date="2018-11" db="EMBL/GenBank/DDBJ databases">
        <authorList>
            <consortium name="Pathogen Informatics"/>
        </authorList>
    </citation>
    <scope>NUCLEOTIDE SEQUENCE [LARGE SCALE GENOMIC DNA]</scope>
</reference>
<feature type="transmembrane region" description="Helical" evidence="1">
    <location>
        <begin position="6"/>
        <end position="27"/>
    </location>
</feature>
<dbReference type="EMBL" id="UYWX01022502">
    <property type="protein sequence ID" value="VDM35889.1"/>
    <property type="molecule type" value="Genomic_DNA"/>
</dbReference>
<accession>A0A0R3XBJ9</accession>
<dbReference type="WBParaSite" id="TTAC_0001092601-mRNA-1">
    <property type="protein sequence ID" value="TTAC_0001092601-mRNA-1"/>
    <property type="gene ID" value="TTAC_0001092601"/>
</dbReference>
<dbReference type="STRING" id="6205.A0A0R3XBJ9"/>
<protein>
    <submittedName>
        <fullName evidence="4">Glycoprotein</fullName>
    </submittedName>
</protein>
<keyword evidence="1" id="KW-0472">Membrane</keyword>
<reference evidence="4" key="1">
    <citation type="submission" date="2017-02" db="UniProtKB">
        <authorList>
            <consortium name="WormBaseParasite"/>
        </authorList>
    </citation>
    <scope>IDENTIFICATION</scope>
</reference>
<dbReference type="Proteomes" id="UP000274429">
    <property type="component" value="Unassembled WGS sequence"/>
</dbReference>
<evidence type="ECO:0000313" key="2">
    <source>
        <dbReference type="EMBL" id="VDM35889.1"/>
    </source>
</evidence>
<keyword evidence="1" id="KW-1133">Transmembrane helix</keyword>
<dbReference type="AlphaFoldDB" id="A0A0R3XBJ9"/>
<evidence type="ECO:0000313" key="3">
    <source>
        <dbReference type="Proteomes" id="UP000274429"/>
    </source>
</evidence>
<evidence type="ECO:0000313" key="4">
    <source>
        <dbReference type="WBParaSite" id="TTAC_0001092601-mRNA-1"/>
    </source>
</evidence>
<proteinExistence type="predicted"/>
<keyword evidence="1" id="KW-0812">Transmembrane</keyword>
<evidence type="ECO:0000256" key="1">
    <source>
        <dbReference type="SAM" id="Phobius"/>
    </source>
</evidence>
<organism evidence="4">
    <name type="scientific">Hydatigena taeniaeformis</name>
    <name type="common">Feline tapeworm</name>
    <name type="synonym">Taenia taeniaeformis</name>
    <dbReference type="NCBI Taxonomy" id="6205"/>
    <lineage>
        <taxon>Eukaryota</taxon>
        <taxon>Metazoa</taxon>
        <taxon>Spiralia</taxon>
        <taxon>Lophotrochozoa</taxon>
        <taxon>Platyhelminthes</taxon>
        <taxon>Cestoda</taxon>
        <taxon>Eucestoda</taxon>
        <taxon>Cyclophyllidea</taxon>
        <taxon>Taeniidae</taxon>
        <taxon>Hydatigera</taxon>
    </lineage>
</organism>
<keyword evidence="3" id="KW-1185">Reference proteome</keyword>
<gene>
    <name evidence="2" type="ORF">TTAC_LOCUS10909</name>
</gene>
<name>A0A0R3XBJ9_HYDTA</name>